<protein>
    <recommendedName>
        <fullName evidence="3">Elongation factor Tu</fullName>
    </recommendedName>
</protein>
<evidence type="ECO:0000313" key="1">
    <source>
        <dbReference type="EMBL" id="GER58735.1"/>
    </source>
</evidence>
<dbReference type="RefSeq" id="WP_151672793.1">
    <property type="nucleotide sequence ID" value="NZ_BKCG01000001.1"/>
</dbReference>
<dbReference type="Proteomes" id="UP000326509">
    <property type="component" value="Unassembled WGS sequence"/>
</dbReference>
<organism evidence="1 2">
    <name type="scientific">Patiriisocius marinus</name>
    <dbReference type="NCBI Taxonomy" id="1397112"/>
    <lineage>
        <taxon>Bacteria</taxon>
        <taxon>Pseudomonadati</taxon>
        <taxon>Bacteroidota</taxon>
        <taxon>Flavobacteriia</taxon>
        <taxon>Flavobacteriales</taxon>
        <taxon>Flavobacteriaceae</taxon>
        <taxon>Patiriisocius</taxon>
    </lineage>
</organism>
<proteinExistence type="predicted"/>
<evidence type="ECO:0000313" key="2">
    <source>
        <dbReference type="Proteomes" id="UP000326509"/>
    </source>
</evidence>
<evidence type="ECO:0008006" key="3">
    <source>
        <dbReference type="Google" id="ProtNLM"/>
    </source>
</evidence>
<reference evidence="1 2" key="1">
    <citation type="submission" date="2019-08" db="EMBL/GenBank/DDBJ databases">
        <title>Draft genome sequence of Ulvibacter marinus type strain NBRC 109484.</title>
        <authorList>
            <person name="Kawano K."/>
            <person name="Ushijima N."/>
            <person name="Kihara M."/>
            <person name="Itoh H."/>
        </authorList>
    </citation>
    <scope>NUCLEOTIDE SEQUENCE [LARGE SCALE GENOMIC DNA]</scope>
    <source>
        <strain evidence="1 2">NBRC 109484</strain>
    </source>
</reference>
<dbReference type="EMBL" id="BKCG01000001">
    <property type="protein sequence ID" value="GER58735.1"/>
    <property type="molecule type" value="Genomic_DNA"/>
</dbReference>
<accession>A0A5J4IMZ5</accession>
<dbReference type="AlphaFoldDB" id="A0A5J4IMZ5"/>
<gene>
    <name evidence="1" type="ORF">ULMA_08430</name>
</gene>
<dbReference type="OrthoDB" id="292264at2"/>
<name>A0A5J4IMZ5_9FLAO</name>
<comment type="caution">
    <text evidence="1">The sequence shown here is derived from an EMBL/GenBank/DDBJ whole genome shotgun (WGS) entry which is preliminary data.</text>
</comment>
<keyword evidence="2" id="KW-1185">Reference proteome</keyword>
<sequence length="102" mass="11475">METTNFKGSIQFFPRKTDGRQIEIHTESRLKLAFSEPVETTYNVVVNFIDVALALPGEHVVSQITFEGNQTLPNDLYAGMSFEVFELTKHIGKGTIIEIKAE</sequence>
<dbReference type="Gene3D" id="2.40.30.10">
    <property type="entry name" value="Translation factors"/>
    <property type="match status" value="1"/>
</dbReference>